<dbReference type="EMBL" id="JAVXUP010000217">
    <property type="protein sequence ID" value="KAK3033933.1"/>
    <property type="molecule type" value="Genomic_DNA"/>
</dbReference>
<evidence type="ECO:0000313" key="3">
    <source>
        <dbReference type="Proteomes" id="UP001188597"/>
    </source>
</evidence>
<sequence>MEEERLPKLQGFEGLGERVLGKEDRRNEREAMKPMKPMKREAGRKEEGKQWLQMAVNSKPKIKKVCLEKIEGRYDNYRLLYARDDKILHCFGHKQESSILKEVPVVIMCIQERAQMFMLKHLKQADMKKLRGQLMKHMN</sequence>
<feature type="region of interest" description="Disordered" evidence="1">
    <location>
        <begin position="1"/>
        <end position="49"/>
    </location>
</feature>
<dbReference type="Proteomes" id="UP001188597">
    <property type="component" value="Unassembled WGS sequence"/>
</dbReference>
<name>A0AA88WTQ8_9ASTE</name>
<evidence type="ECO:0000256" key="1">
    <source>
        <dbReference type="SAM" id="MobiDB-lite"/>
    </source>
</evidence>
<keyword evidence="3" id="KW-1185">Reference proteome</keyword>
<feature type="compositionally biased region" description="Basic and acidic residues" evidence="1">
    <location>
        <begin position="15"/>
        <end position="49"/>
    </location>
</feature>
<reference evidence="2" key="1">
    <citation type="submission" date="2022-12" db="EMBL/GenBank/DDBJ databases">
        <title>Draft genome assemblies for two species of Escallonia (Escalloniales).</title>
        <authorList>
            <person name="Chanderbali A."/>
            <person name="Dervinis C."/>
            <person name="Anghel I."/>
            <person name="Soltis D."/>
            <person name="Soltis P."/>
            <person name="Zapata F."/>
        </authorList>
    </citation>
    <scope>NUCLEOTIDE SEQUENCE</scope>
    <source>
        <strain evidence="2">UCBG64.0493</strain>
        <tissue evidence="2">Leaf</tissue>
    </source>
</reference>
<protein>
    <submittedName>
        <fullName evidence="2">Uncharacterized protein</fullName>
    </submittedName>
</protein>
<organism evidence="2 3">
    <name type="scientific">Escallonia herrerae</name>
    <dbReference type="NCBI Taxonomy" id="1293975"/>
    <lineage>
        <taxon>Eukaryota</taxon>
        <taxon>Viridiplantae</taxon>
        <taxon>Streptophyta</taxon>
        <taxon>Embryophyta</taxon>
        <taxon>Tracheophyta</taxon>
        <taxon>Spermatophyta</taxon>
        <taxon>Magnoliopsida</taxon>
        <taxon>eudicotyledons</taxon>
        <taxon>Gunneridae</taxon>
        <taxon>Pentapetalae</taxon>
        <taxon>asterids</taxon>
        <taxon>campanulids</taxon>
        <taxon>Escalloniales</taxon>
        <taxon>Escalloniaceae</taxon>
        <taxon>Escallonia</taxon>
    </lineage>
</organism>
<dbReference type="AlphaFoldDB" id="A0AA88WTQ8"/>
<evidence type="ECO:0000313" key="2">
    <source>
        <dbReference type="EMBL" id="KAK3033933.1"/>
    </source>
</evidence>
<accession>A0AA88WTQ8</accession>
<gene>
    <name evidence="2" type="ORF">RJ639_032365</name>
</gene>
<proteinExistence type="predicted"/>
<comment type="caution">
    <text evidence="2">The sequence shown here is derived from an EMBL/GenBank/DDBJ whole genome shotgun (WGS) entry which is preliminary data.</text>
</comment>